<dbReference type="InterPro" id="IPR015590">
    <property type="entry name" value="Aldehyde_DH_dom"/>
</dbReference>
<gene>
    <name evidence="6" type="primary">gabD</name>
    <name evidence="6" type="ORF">VSVS05_03632</name>
</gene>
<dbReference type="FunFam" id="3.40.309.10:FF:000004">
    <property type="entry name" value="Succinate-semialdehyde dehydrogenase I"/>
    <property type="match status" value="1"/>
</dbReference>
<dbReference type="InterPro" id="IPR016161">
    <property type="entry name" value="Ald_DH/histidinol_DH"/>
</dbReference>
<organism evidence="6 7">
    <name type="scientific">Vibrio scophthalmi</name>
    <dbReference type="NCBI Taxonomy" id="45658"/>
    <lineage>
        <taxon>Bacteria</taxon>
        <taxon>Pseudomonadati</taxon>
        <taxon>Pseudomonadota</taxon>
        <taxon>Gammaproteobacteria</taxon>
        <taxon>Vibrionales</taxon>
        <taxon>Vibrionaceae</taxon>
        <taxon>Vibrio</taxon>
    </lineage>
</organism>
<evidence type="ECO:0000256" key="3">
    <source>
        <dbReference type="PROSITE-ProRule" id="PRU10007"/>
    </source>
</evidence>
<dbReference type="EC" id="1.2.1.79" evidence="6"/>
<sequence>MQSTQLPADFPHHLFEQKCYINGQWVEGDDEDCAVLNPSSGQVIGHVPNLGEKHAKQCIDGAQQAFSQWKLTTADQRALLLRHWYDLIIKHSNELAMILTLEQGKPYTEAQGEIAYAASFVLWYSEEARRAYGEVIPSHRSDGKIIVTKEPIGVVAAITPWNFPAAMITRKCAPAFAAGCSVVLKPAPETPFTALALAKLAEEAGFPAGLLNVITGDAIAIGSVLTSDKRVRKVSFTGSTHVGKILMNQSATTIKKMALELGGNAPFIVFDDADLDAAVDGIMVAKFRNAGQTCVCANRIFVQDSVYDQLAAKLVERVQTLKVGDGFGENVAIGPLINAAAVEKVKRHVDNAIGLGARLLCGRLPADDSLLVEPFVLSDVSDAMLVASEETFGPLAPLFRFTDETEVIERANQTESGLAAYVYTQSLGRSWRVSDALEVGMVGINEGLISTAAAPFGGVKESGLGREGSRHGMEEFLEMKYRLMGGLHQ</sequence>
<dbReference type="EC" id="1.2.1.20" evidence="6"/>
<dbReference type="FunFam" id="3.40.605.10:FF:000005">
    <property type="entry name" value="Succinate-semialdehyde dehydrogenase I"/>
    <property type="match status" value="1"/>
</dbReference>
<dbReference type="InterPro" id="IPR029510">
    <property type="entry name" value="Ald_DH_CS_GLU"/>
</dbReference>
<dbReference type="InterPro" id="IPR016162">
    <property type="entry name" value="Ald_DH_N"/>
</dbReference>
<feature type="domain" description="Aldehyde dehydrogenase" evidence="5">
    <location>
        <begin position="25"/>
        <end position="480"/>
    </location>
</feature>
<keyword evidence="7" id="KW-1185">Reference proteome</keyword>
<dbReference type="RefSeq" id="WP_065546411.1">
    <property type="nucleotide sequence ID" value="NZ_CP016415.1"/>
</dbReference>
<dbReference type="GO" id="GO:0036243">
    <property type="term" value="F:succinate-semialdehyde dehydrogenase (NADP+) activity"/>
    <property type="evidence" value="ECO:0007669"/>
    <property type="project" value="UniProtKB-EC"/>
</dbReference>
<dbReference type="CDD" id="cd07103">
    <property type="entry name" value="ALDH_F5_SSADH_GabD"/>
    <property type="match status" value="1"/>
</dbReference>
<dbReference type="GO" id="GO:0009450">
    <property type="term" value="P:gamma-aminobutyric acid catabolic process"/>
    <property type="evidence" value="ECO:0007669"/>
    <property type="project" value="InterPro"/>
</dbReference>
<dbReference type="PROSITE" id="PS00070">
    <property type="entry name" value="ALDEHYDE_DEHYDR_CYS"/>
    <property type="match status" value="1"/>
</dbReference>
<comment type="similarity">
    <text evidence="1 4">Belongs to the aldehyde dehydrogenase family.</text>
</comment>
<dbReference type="Proteomes" id="UP000092528">
    <property type="component" value="Chromosome 2"/>
</dbReference>
<dbReference type="EC" id="1.2.1.16" evidence="6"/>
<evidence type="ECO:0000313" key="7">
    <source>
        <dbReference type="Proteomes" id="UP000092528"/>
    </source>
</evidence>
<name>A0A1C7FI33_9VIBR</name>
<dbReference type="InterPro" id="IPR016163">
    <property type="entry name" value="Ald_DH_C"/>
</dbReference>
<dbReference type="Gene3D" id="3.40.605.10">
    <property type="entry name" value="Aldehyde Dehydrogenase, Chain A, domain 1"/>
    <property type="match status" value="1"/>
</dbReference>
<feature type="active site" evidence="3">
    <location>
        <position position="260"/>
    </location>
</feature>
<accession>A0A1C7FI33</accession>
<proteinExistence type="inferred from homology"/>
<dbReference type="EMBL" id="CP016415">
    <property type="protein sequence ID" value="ANU38669.1"/>
    <property type="molecule type" value="Genomic_DNA"/>
</dbReference>
<dbReference type="InterPro" id="IPR050740">
    <property type="entry name" value="Aldehyde_DH_Superfamily"/>
</dbReference>
<dbReference type="PATRIC" id="fig|45658.7.peg.3593"/>
<dbReference type="InterPro" id="IPR010102">
    <property type="entry name" value="Succ_semiAld_DH"/>
</dbReference>
<reference evidence="6 7" key="1">
    <citation type="submission" date="2016-07" db="EMBL/GenBank/DDBJ databases">
        <title>Genome sequencing of Vibrio scophthalmi strain VS-05, an isolated from Paralichthys olivaceus.</title>
        <authorList>
            <person name="Han H.-J."/>
        </authorList>
    </citation>
    <scope>NUCLEOTIDE SEQUENCE [LARGE SCALE GENOMIC DNA]</scope>
    <source>
        <strain evidence="6 7">VS-05</strain>
    </source>
</reference>
<dbReference type="GO" id="GO:0005829">
    <property type="term" value="C:cytosol"/>
    <property type="evidence" value="ECO:0007669"/>
    <property type="project" value="TreeGrafter"/>
</dbReference>
<evidence type="ECO:0000259" key="5">
    <source>
        <dbReference type="Pfam" id="PF00171"/>
    </source>
</evidence>
<dbReference type="NCBIfam" id="TIGR01780">
    <property type="entry name" value="SSADH"/>
    <property type="match status" value="1"/>
</dbReference>
<dbReference type="Gene3D" id="3.40.309.10">
    <property type="entry name" value="Aldehyde Dehydrogenase, Chain A, domain 2"/>
    <property type="match status" value="1"/>
</dbReference>
<dbReference type="GO" id="GO:0004777">
    <property type="term" value="F:succinate-semialdehyde dehydrogenase (NAD+) activity"/>
    <property type="evidence" value="ECO:0007669"/>
    <property type="project" value="TreeGrafter"/>
</dbReference>
<dbReference type="InterPro" id="IPR016160">
    <property type="entry name" value="Ald_DH_CS_CYS"/>
</dbReference>
<evidence type="ECO:0000256" key="4">
    <source>
        <dbReference type="RuleBase" id="RU003345"/>
    </source>
</evidence>
<evidence type="ECO:0000313" key="6">
    <source>
        <dbReference type="EMBL" id="ANU38669.1"/>
    </source>
</evidence>
<dbReference type="PANTHER" id="PTHR43353">
    <property type="entry name" value="SUCCINATE-SEMIALDEHYDE DEHYDROGENASE, MITOCHONDRIAL"/>
    <property type="match status" value="1"/>
</dbReference>
<dbReference type="PROSITE" id="PS00687">
    <property type="entry name" value="ALDEHYDE_DEHYDR_GLU"/>
    <property type="match status" value="1"/>
</dbReference>
<dbReference type="PANTHER" id="PTHR43353:SF5">
    <property type="entry name" value="SUCCINATE-SEMIALDEHYDE DEHYDROGENASE, MITOCHONDRIAL"/>
    <property type="match status" value="1"/>
</dbReference>
<keyword evidence="2 4" id="KW-0560">Oxidoreductase</keyword>
<dbReference type="SUPFAM" id="SSF53720">
    <property type="entry name" value="ALDH-like"/>
    <property type="match status" value="1"/>
</dbReference>
<dbReference type="STRING" id="45658.VSVS12_04166"/>
<protein>
    <submittedName>
        <fullName evidence="6">Succinate-semialdehyde dehydrogenase (NAD(P)(+))</fullName>
        <ecNumber evidence="6">1.2.1.16</ecNumber>
        <ecNumber evidence="6">1.2.1.20</ecNumber>
        <ecNumber evidence="6">1.2.1.79</ecNumber>
    </submittedName>
</protein>
<evidence type="ECO:0000256" key="2">
    <source>
        <dbReference type="ARBA" id="ARBA00023002"/>
    </source>
</evidence>
<dbReference type="AlphaFoldDB" id="A0A1C7FI33"/>
<dbReference type="Pfam" id="PF00171">
    <property type="entry name" value="Aldedh"/>
    <property type="match status" value="1"/>
</dbReference>
<evidence type="ECO:0000256" key="1">
    <source>
        <dbReference type="ARBA" id="ARBA00009986"/>
    </source>
</evidence>
<dbReference type="GO" id="GO:0102810">
    <property type="term" value="F:glutarate-semialdehyde dehydrogenase (NADP+) activity"/>
    <property type="evidence" value="ECO:0007669"/>
    <property type="project" value="UniProtKB-EC"/>
</dbReference>